<dbReference type="PANTHER" id="PTHR48090:SF7">
    <property type="entry name" value="RFBJ PROTEIN"/>
    <property type="match status" value="1"/>
</dbReference>
<dbReference type="RefSeq" id="WP_230216813.1">
    <property type="nucleotide sequence ID" value="NZ_JAJKFT010000004.1"/>
</dbReference>
<gene>
    <name evidence="2" type="ORF">LOC68_06135</name>
</gene>
<dbReference type="InterPro" id="IPR001173">
    <property type="entry name" value="Glyco_trans_2-like"/>
</dbReference>
<proteinExistence type="predicted"/>
<dbReference type="EMBL" id="JAJKFT010000004">
    <property type="protein sequence ID" value="MCC9627967.1"/>
    <property type="molecule type" value="Genomic_DNA"/>
</dbReference>
<name>A0A9X1ML90_9BACT</name>
<dbReference type="Gene3D" id="3.90.550.10">
    <property type="entry name" value="Spore Coat Polysaccharide Biosynthesis Protein SpsA, Chain A"/>
    <property type="match status" value="1"/>
</dbReference>
<protein>
    <submittedName>
        <fullName evidence="2">Glycosyltransferase</fullName>
    </submittedName>
</protein>
<dbReference type="InterPro" id="IPR029044">
    <property type="entry name" value="Nucleotide-diphossugar_trans"/>
</dbReference>
<comment type="caution">
    <text evidence="2">The sequence shown here is derived from an EMBL/GenBank/DDBJ whole genome shotgun (WGS) entry which is preliminary data.</text>
</comment>
<accession>A0A9X1ML90</accession>
<dbReference type="Pfam" id="PF00535">
    <property type="entry name" value="Glycos_transf_2"/>
    <property type="match status" value="1"/>
</dbReference>
<evidence type="ECO:0000259" key="1">
    <source>
        <dbReference type="Pfam" id="PF00535"/>
    </source>
</evidence>
<dbReference type="InterPro" id="IPR050256">
    <property type="entry name" value="Glycosyltransferase_2"/>
</dbReference>
<reference evidence="2" key="1">
    <citation type="submission" date="2021-11" db="EMBL/GenBank/DDBJ databases">
        <title>Genome sequence.</title>
        <authorList>
            <person name="Sun Q."/>
        </authorList>
    </citation>
    <scope>NUCLEOTIDE SEQUENCE</scope>
    <source>
        <strain evidence="2">JC732</strain>
    </source>
</reference>
<dbReference type="Proteomes" id="UP001139103">
    <property type="component" value="Unassembled WGS sequence"/>
</dbReference>
<dbReference type="PANTHER" id="PTHR48090">
    <property type="entry name" value="UNDECAPRENYL-PHOSPHATE 4-DEOXY-4-FORMAMIDO-L-ARABINOSE TRANSFERASE-RELATED"/>
    <property type="match status" value="1"/>
</dbReference>
<organism evidence="2 3">
    <name type="scientific">Blastopirellula sediminis</name>
    <dbReference type="NCBI Taxonomy" id="2894196"/>
    <lineage>
        <taxon>Bacteria</taxon>
        <taxon>Pseudomonadati</taxon>
        <taxon>Planctomycetota</taxon>
        <taxon>Planctomycetia</taxon>
        <taxon>Pirellulales</taxon>
        <taxon>Pirellulaceae</taxon>
        <taxon>Blastopirellula</taxon>
    </lineage>
</organism>
<sequence>MDKSLSLIMPVHNAQQWLARDVERLLDVLPELTDQFELVIIDDGSTDHTEEAARELCDRYPQVKLHRHARCRGIASAVDTGSQHAEGDVVLIHDARRPVNEADLVGMWQMHQENAARPAVAQAPSVPNNPGLGLDQSLLERLMQWGSDVKKERPAHSPDLLPRPNFLRKIGNFALGE</sequence>
<feature type="domain" description="Glycosyltransferase 2-like" evidence="1">
    <location>
        <begin position="6"/>
        <end position="115"/>
    </location>
</feature>
<dbReference type="AlphaFoldDB" id="A0A9X1ML90"/>
<evidence type="ECO:0000313" key="2">
    <source>
        <dbReference type="EMBL" id="MCC9627967.1"/>
    </source>
</evidence>
<dbReference type="SUPFAM" id="SSF53448">
    <property type="entry name" value="Nucleotide-diphospho-sugar transferases"/>
    <property type="match status" value="1"/>
</dbReference>
<evidence type="ECO:0000313" key="3">
    <source>
        <dbReference type="Proteomes" id="UP001139103"/>
    </source>
</evidence>
<keyword evidence="3" id="KW-1185">Reference proteome</keyword>